<dbReference type="OrthoDB" id="3362681at2"/>
<dbReference type="Gene3D" id="3.30.460.40">
    <property type="match status" value="1"/>
</dbReference>
<organism evidence="2 3">
    <name type="scientific">Dactylosporangium aurantiacum</name>
    <dbReference type="NCBI Taxonomy" id="35754"/>
    <lineage>
        <taxon>Bacteria</taxon>
        <taxon>Bacillati</taxon>
        <taxon>Actinomycetota</taxon>
        <taxon>Actinomycetes</taxon>
        <taxon>Micromonosporales</taxon>
        <taxon>Micromonosporaceae</taxon>
        <taxon>Dactylosporangium</taxon>
    </lineage>
</organism>
<dbReference type="Proteomes" id="UP001058003">
    <property type="component" value="Chromosome"/>
</dbReference>
<evidence type="ECO:0000256" key="1">
    <source>
        <dbReference type="SAM" id="MobiDB-lite"/>
    </source>
</evidence>
<dbReference type="SUPFAM" id="SSF81301">
    <property type="entry name" value="Nucleotidyltransferase"/>
    <property type="match status" value="1"/>
</dbReference>
<dbReference type="InterPro" id="IPR043519">
    <property type="entry name" value="NT_sf"/>
</dbReference>
<evidence type="ECO:0000313" key="2">
    <source>
        <dbReference type="EMBL" id="UWZ50261.1"/>
    </source>
</evidence>
<evidence type="ECO:0000313" key="3">
    <source>
        <dbReference type="Proteomes" id="UP001058003"/>
    </source>
</evidence>
<keyword evidence="3" id="KW-1185">Reference proteome</keyword>
<gene>
    <name evidence="2" type="ORF">Daura_25765</name>
</gene>
<feature type="region of interest" description="Disordered" evidence="1">
    <location>
        <begin position="178"/>
        <end position="199"/>
    </location>
</feature>
<protein>
    <submittedName>
        <fullName evidence="2">Uncharacterized protein</fullName>
    </submittedName>
</protein>
<dbReference type="RefSeq" id="WP_043788513.1">
    <property type="nucleotide sequence ID" value="NZ_CP073767.1"/>
</dbReference>
<dbReference type="KEGG" id="daur:Daura_25765"/>
<dbReference type="AlphaFoldDB" id="A0A9Q9MF42"/>
<sequence length="273" mass="28458">MEMVVARHGGEFRLQRVPAELVPAVGRAGFGARDGYWCKRFPDDTPHLDRAWANFQRLILPMLRQVAGLDPVPWAEALEEVCRRLEPAGVDWWLTGSAALAVRGIAVSPGDLDLVVADGDAVRVGELLLDGLMEPVAPADWFCSWWGRAMLPPGGAGPAAAVPLGALGPAGSSVLVGAPEPGPGSASGRESGPAGGGAGARVEWVGGVGPAADEPLPTDFGPAAAARLETVRWRDWSVRVPPLDLQRAVSLRRGLHDRVALIDGSGASCVVDG</sequence>
<dbReference type="EMBL" id="CP073767">
    <property type="protein sequence ID" value="UWZ50261.1"/>
    <property type="molecule type" value="Genomic_DNA"/>
</dbReference>
<name>A0A9Q9MF42_9ACTN</name>
<proteinExistence type="predicted"/>
<feature type="compositionally biased region" description="Low complexity" evidence="1">
    <location>
        <begin position="178"/>
        <end position="192"/>
    </location>
</feature>
<accession>A0A9Q9MF42</accession>
<reference evidence="2" key="1">
    <citation type="submission" date="2021-04" db="EMBL/GenBank/DDBJ databases">
        <title>Dactylosporangium aurantiacum NRRL B-8018 full assembly.</title>
        <authorList>
            <person name="Hartkoorn R.C."/>
            <person name="Beaudoing E."/>
            <person name="Hot D."/>
        </authorList>
    </citation>
    <scope>NUCLEOTIDE SEQUENCE</scope>
    <source>
        <strain evidence="2">NRRL B-8018</strain>
    </source>
</reference>